<name>A0A835DNN2_TETSI</name>
<reference evidence="7 8" key="1">
    <citation type="submission" date="2020-04" db="EMBL/GenBank/DDBJ databases">
        <title>Plant Genome Project.</title>
        <authorList>
            <person name="Zhang R.-G."/>
        </authorList>
    </citation>
    <scope>NUCLEOTIDE SEQUENCE [LARGE SCALE GENOMIC DNA]</scope>
    <source>
        <strain evidence="7">YNK0</strain>
        <tissue evidence="7">Leaf</tissue>
    </source>
</reference>
<dbReference type="SUPFAM" id="SSF47459">
    <property type="entry name" value="HLH, helix-loop-helix DNA-binding domain"/>
    <property type="match status" value="1"/>
</dbReference>
<accession>A0A835DNN2</accession>
<keyword evidence="3" id="KW-0804">Transcription</keyword>
<protein>
    <recommendedName>
        <fullName evidence="6">BHLH domain-containing protein</fullName>
    </recommendedName>
</protein>
<comment type="caution">
    <text evidence="7">The sequence shown here is derived from an EMBL/GenBank/DDBJ whole genome shotgun (WGS) entry which is preliminary data.</text>
</comment>
<proteinExistence type="predicted"/>
<evidence type="ECO:0000313" key="8">
    <source>
        <dbReference type="Proteomes" id="UP000655225"/>
    </source>
</evidence>
<dbReference type="Proteomes" id="UP000655225">
    <property type="component" value="Unassembled WGS sequence"/>
</dbReference>
<dbReference type="Gene3D" id="4.10.280.10">
    <property type="entry name" value="Helix-loop-helix DNA-binding domain"/>
    <property type="match status" value="1"/>
</dbReference>
<keyword evidence="4" id="KW-0539">Nucleus</keyword>
<dbReference type="GO" id="GO:0000981">
    <property type="term" value="F:DNA-binding transcription factor activity, RNA polymerase II-specific"/>
    <property type="evidence" value="ECO:0007669"/>
    <property type="project" value="TreeGrafter"/>
</dbReference>
<organism evidence="7 8">
    <name type="scientific">Tetracentron sinense</name>
    <name type="common">Spur-leaf</name>
    <dbReference type="NCBI Taxonomy" id="13715"/>
    <lineage>
        <taxon>Eukaryota</taxon>
        <taxon>Viridiplantae</taxon>
        <taxon>Streptophyta</taxon>
        <taxon>Embryophyta</taxon>
        <taxon>Tracheophyta</taxon>
        <taxon>Spermatophyta</taxon>
        <taxon>Magnoliopsida</taxon>
        <taxon>Trochodendrales</taxon>
        <taxon>Trochodendraceae</taxon>
        <taxon>Tetracentron</taxon>
    </lineage>
</organism>
<dbReference type="InterPro" id="IPR045239">
    <property type="entry name" value="bHLH95_bHLH"/>
</dbReference>
<evidence type="ECO:0000256" key="5">
    <source>
        <dbReference type="SAM" id="MobiDB-lite"/>
    </source>
</evidence>
<evidence type="ECO:0000256" key="2">
    <source>
        <dbReference type="ARBA" id="ARBA00023015"/>
    </source>
</evidence>
<dbReference type="InterPro" id="IPR036638">
    <property type="entry name" value="HLH_DNA-bd_sf"/>
</dbReference>
<comment type="subcellular location">
    <subcellularLocation>
        <location evidence="1">Nucleus</location>
    </subcellularLocation>
</comment>
<dbReference type="PROSITE" id="PS50888">
    <property type="entry name" value="BHLH"/>
    <property type="match status" value="1"/>
</dbReference>
<dbReference type="EMBL" id="JABCRI010000002">
    <property type="protein sequence ID" value="KAF8410923.1"/>
    <property type="molecule type" value="Genomic_DNA"/>
</dbReference>
<dbReference type="CDD" id="cd11393">
    <property type="entry name" value="bHLH_AtbHLH_like"/>
    <property type="match status" value="1"/>
</dbReference>
<dbReference type="OrthoDB" id="673975at2759"/>
<evidence type="ECO:0000256" key="1">
    <source>
        <dbReference type="ARBA" id="ARBA00004123"/>
    </source>
</evidence>
<dbReference type="GO" id="GO:0046983">
    <property type="term" value="F:protein dimerization activity"/>
    <property type="evidence" value="ECO:0007669"/>
    <property type="project" value="InterPro"/>
</dbReference>
<dbReference type="GO" id="GO:0005634">
    <property type="term" value="C:nucleus"/>
    <property type="evidence" value="ECO:0007669"/>
    <property type="project" value="UniProtKB-SubCell"/>
</dbReference>
<feature type="region of interest" description="Disordered" evidence="5">
    <location>
        <begin position="309"/>
        <end position="356"/>
    </location>
</feature>
<evidence type="ECO:0000259" key="6">
    <source>
        <dbReference type="PROSITE" id="PS50888"/>
    </source>
</evidence>
<evidence type="ECO:0000313" key="7">
    <source>
        <dbReference type="EMBL" id="KAF8410923.1"/>
    </source>
</evidence>
<dbReference type="InterPro" id="IPR045843">
    <property type="entry name" value="IND-like"/>
</dbReference>
<dbReference type="PANTHER" id="PTHR16223:SF238">
    <property type="entry name" value="TRANSCRIPTION FACTOR BHLH114"/>
    <property type="match status" value="1"/>
</dbReference>
<keyword evidence="2" id="KW-0805">Transcription regulation</keyword>
<feature type="domain" description="BHLH" evidence="6">
    <location>
        <begin position="350"/>
        <end position="399"/>
    </location>
</feature>
<sequence length="453" mass="49612">MADEFQSGICGGNWWNSSSRTGFNEGSAPCSTGLNDVGSLGWSTEMVDINTRSCEESASVSGSSIVFQDTQKPQGSDCVGGAGGVLMDSTLQMMSFGLSSPTIDWNHEALLRSSGRAESNFHAMLQEDLGSRPNFRDETGMESHHQVKKEWSPKNFSSGGEDSSINAFKQMNQVFALDQQHLNSVNSSAECTVTCHGLPSSFPMGSTSYGYSSTLLHGLLEPEPQTQQIPFDNRSMNYLSPGNYRINSNDFSPSWPKSPQFLRTSPPKQLPSSQLHFSNNAPFWNASAAAMTEVRSSFLPSPQTQFLSPTFDEKPNCSNLTSKRSTEEVRDSGSVMKKSSGEPAFKRPRIETPSPVPTFKVRKEKLGDRITALQQLVSPFGKTDTASVLFEAIDYIKFLHGQVSNSDKSKDHEGPKQDLQSRGLCLVPVSNIIPVTNETATDFWMPTFGGTFR</sequence>
<dbReference type="AlphaFoldDB" id="A0A835DNN2"/>
<evidence type="ECO:0000256" key="3">
    <source>
        <dbReference type="ARBA" id="ARBA00023163"/>
    </source>
</evidence>
<dbReference type="GO" id="GO:0000978">
    <property type="term" value="F:RNA polymerase II cis-regulatory region sequence-specific DNA binding"/>
    <property type="evidence" value="ECO:0007669"/>
    <property type="project" value="TreeGrafter"/>
</dbReference>
<evidence type="ECO:0000256" key="4">
    <source>
        <dbReference type="ARBA" id="ARBA00023242"/>
    </source>
</evidence>
<dbReference type="PANTHER" id="PTHR16223">
    <property type="entry name" value="TRANSCRIPTION FACTOR BHLH83-RELATED"/>
    <property type="match status" value="1"/>
</dbReference>
<dbReference type="InterPro" id="IPR011598">
    <property type="entry name" value="bHLH_dom"/>
</dbReference>
<gene>
    <name evidence="7" type="ORF">HHK36_003460</name>
</gene>
<dbReference type="OMA" id="NWNQALL"/>
<keyword evidence="8" id="KW-1185">Reference proteome</keyword>